<feature type="transmembrane region" description="Helical" evidence="1">
    <location>
        <begin position="104"/>
        <end position="125"/>
    </location>
</feature>
<dbReference type="EMBL" id="JBBBOO010000010">
    <property type="protein sequence ID" value="MEI7064897.1"/>
    <property type="molecule type" value="Genomic_DNA"/>
</dbReference>
<evidence type="ECO:0000313" key="3">
    <source>
        <dbReference type="Proteomes" id="UP001359469"/>
    </source>
</evidence>
<keyword evidence="1" id="KW-0472">Membrane</keyword>
<evidence type="ECO:0000256" key="1">
    <source>
        <dbReference type="SAM" id="Phobius"/>
    </source>
</evidence>
<dbReference type="InterPro" id="IPR038665">
    <property type="entry name" value="Voltage-dep_anion_channel_sf"/>
</dbReference>
<sequence length="145" mass="16052">MKNSHLSLPAGYFGIVLGIIGLGFSWRFAATIWPVTTIPAGLAIIIWAMLMVALIVRIVRHADIRLILWYCSQPFTPAFWSFSFGVASLATTSIRLGYAAPGGALYWMAFPLFIASNFIIALLIVKTCVLLFKGKLIIWEETVNE</sequence>
<organism evidence="2 3">
    <name type="scientific">Dickeya chrysanthemi</name>
    <name type="common">Pectobacterium chrysanthemi</name>
    <name type="synonym">Erwinia chrysanthemi</name>
    <dbReference type="NCBI Taxonomy" id="556"/>
    <lineage>
        <taxon>Bacteria</taxon>
        <taxon>Pseudomonadati</taxon>
        <taxon>Pseudomonadota</taxon>
        <taxon>Gammaproteobacteria</taxon>
        <taxon>Enterobacterales</taxon>
        <taxon>Pectobacteriaceae</taxon>
        <taxon>Dickeya</taxon>
    </lineage>
</organism>
<gene>
    <name evidence="2" type="ORF">WCU84_14655</name>
</gene>
<dbReference type="Proteomes" id="UP001359469">
    <property type="component" value="Unassembled WGS sequence"/>
</dbReference>
<dbReference type="InterPro" id="IPR052951">
    <property type="entry name" value="Tellurite_res_ion_channel"/>
</dbReference>
<keyword evidence="1" id="KW-1133">Transmembrane helix</keyword>
<feature type="transmembrane region" description="Helical" evidence="1">
    <location>
        <begin position="12"/>
        <end position="32"/>
    </location>
</feature>
<evidence type="ECO:0008006" key="4">
    <source>
        <dbReference type="Google" id="ProtNLM"/>
    </source>
</evidence>
<name>A0ABU8JPB4_DICCH</name>
<comment type="caution">
    <text evidence="2">The sequence shown here is derived from an EMBL/GenBank/DDBJ whole genome shotgun (WGS) entry which is preliminary data.</text>
</comment>
<evidence type="ECO:0000313" key="2">
    <source>
        <dbReference type="EMBL" id="MEI7064897.1"/>
    </source>
</evidence>
<proteinExistence type="predicted"/>
<feature type="transmembrane region" description="Helical" evidence="1">
    <location>
        <begin position="38"/>
        <end position="59"/>
    </location>
</feature>
<dbReference type="Gene3D" id="1.50.10.150">
    <property type="entry name" value="Voltage-dependent anion channel"/>
    <property type="match status" value="1"/>
</dbReference>
<dbReference type="RefSeq" id="WP_336729948.1">
    <property type="nucleotide sequence ID" value="NZ_JBBBOO010000010.1"/>
</dbReference>
<keyword evidence="3" id="KW-1185">Reference proteome</keyword>
<reference evidence="2 3" key="1">
    <citation type="submission" date="2024-03" db="EMBL/GenBank/DDBJ databases">
        <title>Analysis of soft rot Pectobacteriaceae population diversity in US potato growing regions between 2016 and 2022.</title>
        <authorList>
            <person name="Ma X."/>
            <person name="Zhang X."/>
            <person name="Stodghill P."/>
            <person name="Rioux R."/>
            <person name="Babler B."/>
            <person name="Shrestha S."/>
            <person name="Babler B."/>
            <person name="Rivedal H."/>
            <person name="Frost K."/>
            <person name="Hao J."/>
            <person name="Secor G."/>
            <person name="Swingle B."/>
        </authorList>
    </citation>
    <scope>NUCLEOTIDE SEQUENCE [LARGE SCALE GENOMIC DNA]</scope>
    <source>
        <strain evidence="2 3">SR64</strain>
    </source>
</reference>
<protein>
    <recommendedName>
        <fullName evidence="4">C4-dicarboxylate transporter/malic acid transport protein</fullName>
    </recommendedName>
</protein>
<dbReference type="PANTHER" id="PTHR37955:SF1">
    <property type="entry name" value="DEP DOMAIN-CONTAINING PROTEIN"/>
    <property type="match status" value="1"/>
</dbReference>
<accession>A0ABU8JPB4</accession>
<keyword evidence="1" id="KW-0812">Transmembrane</keyword>
<dbReference type="PANTHER" id="PTHR37955">
    <property type="entry name" value="TELLURITE RESISTANCE PROTEIN TEHA"/>
    <property type="match status" value="1"/>
</dbReference>